<keyword evidence="1" id="KW-1133">Transmembrane helix</keyword>
<sequence length="44" mass="5351">MNSPWRCHKYFYIPNCYVIHVLILLFFIIYIPVLCNLRPYSISS</sequence>
<gene>
    <name evidence="2" type="ORF">DW839_23455</name>
</gene>
<evidence type="ECO:0000256" key="1">
    <source>
        <dbReference type="SAM" id="Phobius"/>
    </source>
</evidence>
<name>A0A414AP52_9FIRM</name>
<keyword evidence="1" id="KW-0472">Membrane</keyword>
<keyword evidence="1" id="KW-0812">Transmembrane</keyword>
<evidence type="ECO:0000313" key="3">
    <source>
        <dbReference type="Proteomes" id="UP000283975"/>
    </source>
</evidence>
<accession>A0A414AP52</accession>
<dbReference type="AlphaFoldDB" id="A0A414AP52"/>
<comment type="caution">
    <text evidence="2">The sequence shown here is derived from an EMBL/GenBank/DDBJ whole genome shotgun (WGS) entry which is preliminary data.</text>
</comment>
<reference evidence="2 3" key="1">
    <citation type="submission" date="2018-08" db="EMBL/GenBank/DDBJ databases">
        <title>A genome reference for cultivated species of the human gut microbiota.</title>
        <authorList>
            <person name="Zou Y."/>
            <person name="Xue W."/>
            <person name="Luo G."/>
        </authorList>
    </citation>
    <scope>NUCLEOTIDE SEQUENCE [LARGE SCALE GENOMIC DNA]</scope>
    <source>
        <strain evidence="2 3">AM35-14</strain>
    </source>
</reference>
<proteinExistence type="predicted"/>
<feature type="transmembrane region" description="Helical" evidence="1">
    <location>
        <begin position="12"/>
        <end position="35"/>
    </location>
</feature>
<evidence type="ECO:0000313" key="2">
    <source>
        <dbReference type="EMBL" id="RHC51879.1"/>
    </source>
</evidence>
<organism evidence="2 3">
    <name type="scientific">Enterocloster bolteae</name>
    <dbReference type="NCBI Taxonomy" id="208479"/>
    <lineage>
        <taxon>Bacteria</taxon>
        <taxon>Bacillati</taxon>
        <taxon>Bacillota</taxon>
        <taxon>Clostridia</taxon>
        <taxon>Lachnospirales</taxon>
        <taxon>Lachnospiraceae</taxon>
        <taxon>Enterocloster</taxon>
    </lineage>
</organism>
<dbReference type="EMBL" id="QSHZ01000031">
    <property type="protein sequence ID" value="RHC51879.1"/>
    <property type="molecule type" value="Genomic_DNA"/>
</dbReference>
<dbReference type="Proteomes" id="UP000283975">
    <property type="component" value="Unassembled WGS sequence"/>
</dbReference>
<protein>
    <submittedName>
        <fullName evidence="2">Uncharacterized protein</fullName>
    </submittedName>
</protein>